<dbReference type="EMBL" id="QMRA01000017">
    <property type="protein sequence ID" value="RLE54779.1"/>
    <property type="molecule type" value="Genomic_DNA"/>
</dbReference>
<reference evidence="3 4" key="1">
    <citation type="submission" date="2018-06" db="EMBL/GenBank/DDBJ databases">
        <title>Extensive metabolic versatility and redundancy in microbially diverse, dynamic hydrothermal sediments.</title>
        <authorList>
            <person name="Dombrowski N."/>
            <person name="Teske A."/>
            <person name="Baker B.J."/>
        </authorList>
    </citation>
    <scope>NUCLEOTIDE SEQUENCE [LARGE SCALE GENOMIC DNA]</scope>
    <source>
        <strain evidence="3">B20_G2</strain>
    </source>
</reference>
<comment type="caution">
    <text evidence="3">The sequence shown here is derived from an EMBL/GenBank/DDBJ whole genome shotgun (WGS) entry which is preliminary data.</text>
</comment>
<organism evidence="3 4">
    <name type="scientific">Thermoproteota archaeon</name>
    <dbReference type="NCBI Taxonomy" id="2056631"/>
    <lineage>
        <taxon>Archaea</taxon>
        <taxon>Thermoproteota</taxon>
    </lineage>
</organism>
<gene>
    <name evidence="3" type="ORF">DRJ26_01545</name>
</gene>
<dbReference type="Gene3D" id="3.10.310.10">
    <property type="entry name" value="Diaminopimelate Epimerase, Chain A, domain 1"/>
    <property type="match status" value="1"/>
</dbReference>
<dbReference type="PANTHER" id="PTHR31689:SF0">
    <property type="entry name" value="DIAMINOPIMELATE EPIMERASE"/>
    <property type="match status" value="1"/>
</dbReference>
<proteinExistence type="inferred from homology"/>
<evidence type="ECO:0000313" key="4">
    <source>
        <dbReference type="Proteomes" id="UP000269499"/>
    </source>
</evidence>
<accession>A0A497F691</accession>
<comment type="similarity">
    <text evidence="1">Belongs to the diaminopimelate epimerase family.</text>
</comment>
<dbReference type="Proteomes" id="UP000269499">
    <property type="component" value="Unassembled WGS sequence"/>
</dbReference>
<evidence type="ECO:0000256" key="1">
    <source>
        <dbReference type="ARBA" id="ARBA00010219"/>
    </source>
</evidence>
<evidence type="ECO:0000313" key="3">
    <source>
        <dbReference type="EMBL" id="RLE54779.1"/>
    </source>
</evidence>
<evidence type="ECO:0000256" key="2">
    <source>
        <dbReference type="ARBA" id="ARBA00023235"/>
    </source>
</evidence>
<dbReference type="GO" id="GO:0005829">
    <property type="term" value="C:cytosol"/>
    <property type="evidence" value="ECO:0007669"/>
    <property type="project" value="TreeGrafter"/>
</dbReference>
<dbReference type="PANTHER" id="PTHR31689">
    <property type="entry name" value="DIAMINOPIMELATE EPIMERASE, CHLOROPLASTIC"/>
    <property type="match status" value="1"/>
</dbReference>
<keyword evidence="2" id="KW-0413">Isomerase</keyword>
<dbReference type="InterPro" id="IPR001653">
    <property type="entry name" value="DAP_epimerase_DapF"/>
</dbReference>
<name>A0A497F691_9CREN</name>
<dbReference type="GO" id="GO:0008837">
    <property type="term" value="F:diaminopimelate epimerase activity"/>
    <property type="evidence" value="ECO:0007669"/>
    <property type="project" value="InterPro"/>
</dbReference>
<dbReference type="Pfam" id="PF01678">
    <property type="entry name" value="DAP_epimerase"/>
    <property type="match status" value="1"/>
</dbReference>
<protein>
    <recommendedName>
        <fullName evidence="5">Diaminopimelate epimerase</fullName>
    </recommendedName>
</protein>
<dbReference type="SUPFAM" id="SSF54506">
    <property type="entry name" value="Diaminopimelate epimerase-like"/>
    <property type="match status" value="1"/>
</dbReference>
<evidence type="ECO:0008006" key="5">
    <source>
        <dbReference type="Google" id="ProtNLM"/>
    </source>
</evidence>
<sequence>MRGRLQLKLAIDFVKYHGCGNDFIIVDELDQEVVPEKLKGVVSRIICKRRFSVGADDVLYLLPSNKADAWMRILEPDGSEADMCGNGIRCAASYLCEKLGEKSVLIETRAGVKLSKK</sequence>
<dbReference type="AlphaFoldDB" id="A0A497F691"/>
<dbReference type="GO" id="GO:0009089">
    <property type="term" value="P:lysine biosynthetic process via diaminopimelate"/>
    <property type="evidence" value="ECO:0007669"/>
    <property type="project" value="InterPro"/>
</dbReference>